<dbReference type="EMBL" id="KE125172">
    <property type="protein sequence ID" value="EPB70678.1"/>
    <property type="molecule type" value="Genomic_DNA"/>
</dbReference>
<name>A0A0D6LHM1_9BILA</name>
<dbReference type="Gene3D" id="3.30.559.10">
    <property type="entry name" value="Chloramphenicol acetyltransferase-like domain"/>
    <property type="match status" value="1"/>
</dbReference>
<dbReference type="InterPro" id="IPR039551">
    <property type="entry name" value="Cho/carn_acyl_trans"/>
</dbReference>
<dbReference type="Proteomes" id="UP000054495">
    <property type="component" value="Unassembled WGS sequence"/>
</dbReference>
<gene>
    <name evidence="2" type="ORF">ANCCEY_10231</name>
</gene>
<accession>A0A0D6LHM1</accession>
<organism evidence="2 3">
    <name type="scientific">Ancylostoma ceylanicum</name>
    <dbReference type="NCBI Taxonomy" id="53326"/>
    <lineage>
        <taxon>Eukaryota</taxon>
        <taxon>Metazoa</taxon>
        <taxon>Ecdysozoa</taxon>
        <taxon>Nematoda</taxon>
        <taxon>Chromadorea</taxon>
        <taxon>Rhabditida</taxon>
        <taxon>Rhabditina</taxon>
        <taxon>Rhabditomorpha</taxon>
        <taxon>Strongyloidea</taxon>
        <taxon>Ancylostomatidae</taxon>
        <taxon>Ancylostomatinae</taxon>
        <taxon>Ancylostoma</taxon>
    </lineage>
</organism>
<dbReference type="AlphaFoldDB" id="A0A0D6LHM1"/>
<reference evidence="2 3" key="1">
    <citation type="submission" date="2013-05" db="EMBL/GenBank/DDBJ databases">
        <title>Draft genome of the parasitic nematode Anyclostoma ceylanicum.</title>
        <authorList>
            <person name="Mitreva M."/>
        </authorList>
    </citation>
    <scope>NUCLEOTIDE SEQUENCE [LARGE SCALE GENOMIC DNA]</scope>
</reference>
<sequence length="60" mass="6745">MPVARLTKELDLGALIFNDFGRDFIKENKFSPYGFVQLALQLAHFKVRFIAILEVSSDGG</sequence>
<evidence type="ECO:0000313" key="3">
    <source>
        <dbReference type="Proteomes" id="UP000054495"/>
    </source>
</evidence>
<dbReference type="SUPFAM" id="SSF52777">
    <property type="entry name" value="CoA-dependent acyltransferases"/>
    <property type="match status" value="1"/>
</dbReference>
<evidence type="ECO:0000313" key="2">
    <source>
        <dbReference type="EMBL" id="EPB70678.1"/>
    </source>
</evidence>
<feature type="domain" description="Choline/carnitine acyltransferase" evidence="1">
    <location>
        <begin position="4"/>
        <end position="47"/>
    </location>
</feature>
<keyword evidence="3" id="KW-1185">Reference proteome</keyword>
<dbReference type="InterPro" id="IPR023213">
    <property type="entry name" value="CAT-like_dom_sf"/>
</dbReference>
<dbReference type="Pfam" id="PF00755">
    <property type="entry name" value="Carn_acyltransf"/>
    <property type="match status" value="1"/>
</dbReference>
<proteinExistence type="predicted"/>
<protein>
    <recommendedName>
        <fullName evidence="1">Choline/carnitine acyltransferase domain-containing protein</fullName>
    </recommendedName>
</protein>
<evidence type="ECO:0000259" key="1">
    <source>
        <dbReference type="Pfam" id="PF00755"/>
    </source>
</evidence>